<protein>
    <recommendedName>
        <fullName evidence="4">Holin</fullName>
    </recommendedName>
</protein>
<dbReference type="AlphaFoldDB" id="A0A363ULC1"/>
<dbReference type="Pfam" id="PF13272">
    <property type="entry name" value="Holin_2-3"/>
    <property type="match status" value="1"/>
</dbReference>
<organism evidence="2 3">
    <name type="scientific">Abyssibacter profundi</name>
    <dbReference type="NCBI Taxonomy" id="2182787"/>
    <lineage>
        <taxon>Bacteria</taxon>
        <taxon>Pseudomonadati</taxon>
        <taxon>Pseudomonadota</taxon>
        <taxon>Gammaproteobacteria</taxon>
        <taxon>Chromatiales</taxon>
        <taxon>Oceanococcaceae</taxon>
        <taxon>Abyssibacter</taxon>
    </lineage>
</organism>
<dbReference type="OrthoDB" id="8688566at2"/>
<gene>
    <name evidence="2" type="ORF">DEH80_07985</name>
</gene>
<keyword evidence="1" id="KW-0812">Transmembrane</keyword>
<dbReference type="EMBL" id="QEQK01000006">
    <property type="protein sequence ID" value="PWN56203.1"/>
    <property type="molecule type" value="Genomic_DNA"/>
</dbReference>
<evidence type="ECO:0000313" key="2">
    <source>
        <dbReference type="EMBL" id="PWN56203.1"/>
    </source>
</evidence>
<reference evidence="2 3" key="1">
    <citation type="submission" date="2018-05" db="EMBL/GenBank/DDBJ databases">
        <title>Abyssibacter profundi OUC007T gen. nov., sp. nov, a marine bacterium isolated from seawater of the Mariana Trench.</title>
        <authorList>
            <person name="Zhou S."/>
        </authorList>
    </citation>
    <scope>NUCLEOTIDE SEQUENCE [LARGE SCALE GENOMIC DNA]</scope>
    <source>
        <strain evidence="2 3">OUC007</strain>
    </source>
</reference>
<evidence type="ECO:0000256" key="1">
    <source>
        <dbReference type="SAM" id="Phobius"/>
    </source>
</evidence>
<feature type="transmembrane region" description="Helical" evidence="1">
    <location>
        <begin position="71"/>
        <end position="97"/>
    </location>
</feature>
<keyword evidence="1" id="KW-0472">Membrane</keyword>
<accession>A0A363ULC1</accession>
<keyword evidence="1" id="KW-1133">Transmembrane helix</keyword>
<keyword evidence="3" id="KW-1185">Reference proteome</keyword>
<name>A0A363ULC1_9GAMM</name>
<dbReference type="RefSeq" id="WP_109719974.1">
    <property type="nucleotide sequence ID" value="NZ_QEQK01000006.1"/>
</dbReference>
<proteinExistence type="predicted"/>
<evidence type="ECO:0008006" key="4">
    <source>
        <dbReference type="Google" id="ProtNLM"/>
    </source>
</evidence>
<evidence type="ECO:0000313" key="3">
    <source>
        <dbReference type="Proteomes" id="UP000251800"/>
    </source>
</evidence>
<dbReference type="Proteomes" id="UP000251800">
    <property type="component" value="Unassembled WGS sequence"/>
</dbReference>
<sequence>MFPKPFRLWQLIAISLVLLVVVALIAPHQVPLMLYKLCLVTLAGFVGYWLDRLLFPYARPHRLMPSSGVHGAWHVLVSACMVRRALIVGAAMLAVAMGL</sequence>
<comment type="caution">
    <text evidence="2">The sequence shown here is derived from an EMBL/GenBank/DDBJ whole genome shotgun (WGS) entry which is preliminary data.</text>
</comment>
<feature type="transmembrane region" description="Helical" evidence="1">
    <location>
        <begin position="33"/>
        <end position="50"/>
    </location>
</feature>
<dbReference type="InterPro" id="IPR025140">
    <property type="entry name" value="Holin_2-3"/>
</dbReference>